<dbReference type="AlphaFoldDB" id="A0A645CT57"/>
<dbReference type="SUPFAM" id="SSF52518">
    <property type="entry name" value="Thiamin diphosphate-binding fold (THDP-binding)"/>
    <property type="match status" value="1"/>
</dbReference>
<evidence type="ECO:0000259" key="2">
    <source>
        <dbReference type="Pfam" id="PF01855"/>
    </source>
</evidence>
<protein>
    <submittedName>
        <fullName evidence="4">2-oxoglutarate oxidoreductase subunit KorA</fullName>
        <ecNumber evidence="4">1.2.7.3</ecNumber>
    </submittedName>
</protein>
<dbReference type="GO" id="GO:0047553">
    <property type="term" value="F:2-oxoglutarate synthase activity"/>
    <property type="evidence" value="ECO:0007669"/>
    <property type="project" value="UniProtKB-EC"/>
</dbReference>
<feature type="domain" description="Pyruvate flavodoxin/ferredoxin oxidoreductase pyrimidine binding" evidence="2">
    <location>
        <begin position="1"/>
        <end position="219"/>
    </location>
</feature>
<accession>A0A645CT57</accession>
<dbReference type="PANTHER" id="PTHR32154:SF20">
    <property type="entry name" value="2-OXOGLUTARATE OXIDOREDUCTASE SUBUNIT KORA"/>
    <property type="match status" value="1"/>
</dbReference>
<dbReference type="GO" id="GO:0006979">
    <property type="term" value="P:response to oxidative stress"/>
    <property type="evidence" value="ECO:0007669"/>
    <property type="project" value="TreeGrafter"/>
</dbReference>
<dbReference type="Pfam" id="PF01855">
    <property type="entry name" value="POR_N"/>
    <property type="match status" value="1"/>
</dbReference>
<dbReference type="EC" id="1.2.7.3" evidence="4"/>
<dbReference type="InterPro" id="IPR033412">
    <property type="entry name" value="PFOR_II"/>
</dbReference>
<comment type="caution">
    <text evidence="4">The sequence shown here is derived from an EMBL/GenBank/DDBJ whole genome shotgun (WGS) entry which is preliminary data.</text>
</comment>
<dbReference type="EMBL" id="VSSQ01029809">
    <property type="protein sequence ID" value="MPM80085.1"/>
    <property type="molecule type" value="Genomic_DNA"/>
</dbReference>
<dbReference type="CDD" id="cd07034">
    <property type="entry name" value="TPP_PYR_PFOR_IOR-alpha_like"/>
    <property type="match status" value="1"/>
</dbReference>
<dbReference type="InterPro" id="IPR029061">
    <property type="entry name" value="THDP-binding"/>
</dbReference>
<reference evidence="4" key="1">
    <citation type="submission" date="2019-08" db="EMBL/GenBank/DDBJ databases">
        <authorList>
            <person name="Kucharzyk K."/>
            <person name="Murdoch R.W."/>
            <person name="Higgins S."/>
            <person name="Loffler F."/>
        </authorList>
    </citation>
    <scope>NUCLEOTIDE SEQUENCE</scope>
</reference>
<dbReference type="Pfam" id="PF17147">
    <property type="entry name" value="PFOR_II"/>
    <property type="match status" value="1"/>
</dbReference>
<feature type="domain" description="Pyruvate:ferredoxin oxidoreductase core" evidence="3">
    <location>
        <begin position="244"/>
        <end position="312"/>
    </location>
</feature>
<dbReference type="Gene3D" id="3.40.50.970">
    <property type="match status" value="1"/>
</dbReference>
<dbReference type="Gene3D" id="3.40.50.920">
    <property type="match status" value="1"/>
</dbReference>
<dbReference type="InterPro" id="IPR050722">
    <property type="entry name" value="Pyruvate:ferred/Flavod_OxRd"/>
</dbReference>
<dbReference type="PANTHER" id="PTHR32154">
    <property type="entry name" value="PYRUVATE-FLAVODOXIN OXIDOREDUCTASE-RELATED"/>
    <property type="match status" value="1"/>
</dbReference>
<gene>
    <name evidence="4" type="primary">korA_46</name>
    <name evidence="4" type="ORF">SDC9_127131</name>
</gene>
<dbReference type="InterPro" id="IPR002880">
    <property type="entry name" value="Pyrv_Fd/Flavodoxin_OxRdtase_N"/>
</dbReference>
<dbReference type="InterPro" id="IPR009014">
    <property type="entry name" value="Transketo_C/PFOR_II"/>
</dbReference>
<name>A0A645CT57_9ZZZZ</name>
<sequence length="344" mass="37268">MSPSTATLTSLAAASDRYGIVVEQAEDEIAAVNMLCGAVYAGVPAMTTTSGGGFALMAEGLALAGMMELPIFILVAQRPGPATGMPTRTAQEDLKFAINAGHGEFRRIVYAPGTHRQCYDLTRIALETAHRFQVPALMLTDQYLQDAETNQKLPGAEYRPIDRGLVDGDPETYVRYAASPDGVSPRAIPGRGATVVCDSDEHDEAGHLSEDFAVRIQQQEKRMRKNAGLLDSFLMPEVCGAADADVALVCWGSTYGACREYVDIMNAGGGKFAMIHFSQLWPLPVDHLKPLLERPRRLMVVEGNATGQFRALLREAGITREMSGINRYDGLPITAEYLTAEVKL</sequence>
<dbReference type="SUPFAM" id="SSF52922">
    <property type="entry name" value="TK C-terminal domain-like"/>
    <property type="match status" value="1"/>
</dbReference>
<proteinExistence type="predicted"/>
<keyword evidence="1 4" id="KW-0560">Oxidoreductase</keyword>
<organism evidence="4">
    <name type="scientific">bioreactor metagenome</name>
    <dbReference type="NCBI Taxonomy" id="1076179"/>
    <lineage>
        <taxon>unclassified sequences</taxon>
        <taxon>metagenomes</taxon>
        <taxon>ecological metagenomes</taxon>
    </lineage>
</organism>
<evidence type="ECO:0000256" key="1">
    <source>
        <dbReference type="ARBA" id="ARBA00023002"/>
    </source>
</evidence>
<evidence type="ECO:0000313" key="4">
    <source>
        <dbReference type="EMBL" id="MPM80085.1"/>
    </source>
</evidence>
<evidence type="ECO:0000259" key="3">
    <source>
        <dbReference type="Pfam" id="PF17147"/>
    </source>
</evidence>